<dbReference type="SUPFAM" id="SSF53850">
    <property type="entry name" value="Periplasmic binding protein-like II"/>
    <property type="match status" value="1"/>
</dbReference>
<proteinExistence type="inferred from homology"/>
<comment type="caution">
    <text evidence="3">The sequence shown here is derived from an EMBL/GenBank/DDBJ whole genome shotgun (WGS) entry which is preliminary data.</text>
</comment>
<evidence type="ECO:0000313" key="4">
    <source>
        <dbReference type="Proteomes" id="UP000249688"/>
    </source>
</evidence>
<organism evidence="3 4">
    <name type="scientific">Humitalea rosea</name>
    <dbReference type="NCBI Taxonomy" id="990373"/>
    <lineage>
        <taxon>Bacteria</taxon>
        <taxon>Pseudomonadati</taxon>
        <taxon>Pseudomonadota</taxon>
        <taxon>Alphaproteobacteria</taxon>
        <taxon>Acetobacterales</taxon>
        <taxon>Roseomonadaceae</taxon>
        <taxon>Humitalea</taxon>
    </lineage>
</organism>
<dbReference type="Pfam" id="PF03401">
    <property type="entry name" value="TctC"/>
    <property type="match status" value="1"/>
</dbReference>
<dbReference type="PANTHER" id="PTHR42928:SF5">
    <property type="entry name" value="BLR1237 PROTEIN"/>
    <property type="match status" value="1"/>
</dbReference>
<dbReference type="InterPro" id="IPR042100">
    <property type="entry name" value="Bug_dom1"/>
</dbReference>
<gene>
    <name evidence="3" type="ORF">C8P66_105186</name>
</gene>
<dbReference type="Proteomes" id="UP000249688">
    <property type="component" value="Unassembled WGS sequence"/>
</dbReference>
<keyword evidence="2" id="KW-0732">Signal</keyword>
<comment type="similarity">
    <text evidence="1">Belongs to the UPF0065 (bug) family.</text>
</comment>
<accession>A0A2W7J988</accession>
<dbReference type="InterPro" id="IPR005064">
    <property type="entry name" value="BUG"/>
</dbReference>
<evidence type="ECO:0000256" key="1">
    <source>
        <dbReference type="ARBA" id="ARBA00006987"/>
    </source>
</evidence>
<feature type="signal peptide" evidence="2">
    <location>
        <begin position="1"/>
        <end position="25"/>
    </location>
</feature>
<dbReference type="Gene3D" id="3.40.190.150">
    <property type="entry name" value="Bordetella uptake gene, domain 1"/>
    <property type="match status" value="1"/>
</dbReference>
<name>A0A2W7J988_9PROT</name>
<sequence length="326" mass="33905">MANHQGLSRRAVLGAAALAPAAAWAEESWPSRPIRMVLPYSAGGATDVIGRLIADRMSQRLPQRVVLENRTGAGGSIGASFVAKSAGDGHTLLFHNIGHAVTRAIYPTLDYDPAKDLTAVTIVAESPMVLLVPPGSPYRTLADLVAAAKAAPGRLTYGSTGGGGALQLVSLLFLRAAGVEMQEVPYRGGAPAALDLANGSLTMLYDAGLTGFALAMGERARALAISGPARSPVMPEVPTMAELGYPDATFMVWQAILAPATTPAPVQARIQQEVAAVLAEPAVRQRLAELGAERVVGNTPTEAQAFVIEEMTRWEAILRNAGARGG</sequence>
<keyword evidence="3" id="KW-0675">Receptor</keyword>
<reference evidence="3 4" key="1">
    <citation type="submission" date="2018-06" db="EMBL/GenBank/DDBJ databases">
        <title>Genomic Encyclopedia of Archaeal and Bacterial Type Strains, Phase II (KMG-II): from individual species to whole genera.</title>
        <authorList>
            <person name="Goeker M."/>
        </authorList>
    </citation>
    <scope>NUCLEOTIDE SEQUENCE [LARGE SCALE GENOMIC DNA]</scope>
    <source>
        <strain evidence="3 4">DSM 24525</strain>
    </source>
</reference>
<dbReference type="PANTHER" id="PTHR42928">
    <property type="entry name" value="TRICARBOXYLATE-BINDING PROTEIN"/>
    <property type="match status" value="1"/>
</dbReference>
<feature type="chain" id="PRO_5015839848" evidence="2">
    <location>
        <begin position="26"/>
        <end position="326"/>
    </location>
</feature>
<dbReference type="RefSeq" id="WP_111397303.1">
    <property type="nucleotide sequence ID" value="NZ_QKYU01000005.1"/>
</dbReference>
<dbReference type="Gene3D" id="3.40.190.10">
    <property type="entry name" value="Periplasmic binding protein-like II"/>
    <property type="match status" value="1"/>
</dbReference>
<keyword evidence="4" id="KW-1185">Reference proteome</keyword>
<evidence type="ECO:0000313" key="3">
    <source>
        <dbReference type="EMBL" id="PZW48436.1"/>
    </source>
</evidence>
<dbReference type="EMBL" id="QKYU01000005">
    <property type="protein sequence ID" value="PZW48436.1"/>
    <property type="molecule type" value="Genomic_DNA"/>
</dbReference>
<evidence type="ECO:0000256" key="2">
    <source>
        <dbReference type="SAM" id="SignalP"/>
    </source>
</evidence>
<dbReference type="OrthoDB" id="8264321at2"/>
<dbReference type="AlphaFoldDB" id="A0A2W7J988"/>
<protein>
    <submittedName>
        <fullName evidence="3">Tripartite-type tricarboxylate transporter receptor subunit TctC</fullName>
    </submittedName>
</protein>
<dbReference type="PIRSF" id="PIRSF017082">
    <property type="entry name" value="YflP"/>
    <property type="match status" value="1"/>
</dbReference>